<dbReference type="RefSeq" id="WP_186557961.1">
    <property type="nucleotide sequence ID" value="NZ_JACNMF010000001.1"/>
</dbReference>
<evidence type="ECO:0000256" key="4">
    <source>
        <dbReference type="ARBA" id="ARBA00023002"/>
    </source>
</evidence>
<feature type="domain" description="FAD dependent oxidoreductase" evidence="6">
    <location>
        <begin position="7"/>
        <end position="397"/>
    </location>
</feature>
<evidence type="ECO:0000256" key="1">
    <source>
        <dbReference type="ARBA" id="ARBA00001974"/>
    </source>
</evidence>
<dbReference type="GO" id="GO:0047545">
    <property type="term" value="F:(S)-2-hydroxyglutarate dehydrogenase activity"/>
    <property type="evidence" value="ECO:0007669"/>
    <property type="project" value="TreeGrafter"/>
</dbReference>
<dbReference type="PANTHER" id="PTHR43104">
    <property type="entry name" value="L-2-HYDROXYGLUTARATE DEHYDROGENASE, MITOCHONDRIAL"/>
    <property type="match status" value="1"/>
</dbReference>
<comment type="caution">
    <text evidence="7">The sequence shown here is derived from an EMBL/GenBank/DDBJ whole genome shotgun (WGS) entry which is preliminary data.</text>
</comment>
<dbReference type="InterPro" id="IPR006076">
    <property type="entry name" value="FAD-dep_OxRdtase"/>
</dbReference>
<sequence>MDSFLYDITIVGGGIVGVATAYKIQQKYPNLKLLLIEKEEGLATHQTGNNSGVIHSGLYYKPGSLKAKLCSDGRKQLVAFAKKRNVAHDVCGKVVVATGKSELPYLDKIFNNGLQNQIEGIEKINAHQVNDIEPFVKSIGGIWVPCTGIIDFKGATQTLADLVIAKQPRSKIVLGEEVKAFEHQAETTSIITSKGTYTTKHLIFCGGLQSDRLAKKDGVKSKRRIVGFRGDYYNLTEEAKHKVKNLIYPVPNPAFPFLGVHFTRMVNGDVECGPNAVLTFKREGYGKTDFSLRDTMDALSYSGTWKLLFKHTNFAINEYRRAFSKALFLKTLQCLIPSLTAEDIIPGRAGVRAMLLKENGEMQEDFEIAYQGRSIHVLNAPSPAATACLAIGDEVSAMASQYFNLN</sequence>
<dbReference type="EMBL" id="JACNMF010000001">
    <property type="protein sequence ID" value="MBC3756947.1"/>
    <property type="molecule type" value="Genomic_DNA"/>
</dbReference>
<keyword evidence="3" id="KW-0274">FAD</keyword>
<dbReference type="SUPFAM" id="SSF51905">
    <property type="entry name" value="FAD/NAD(P)-binding domain"/>
    <property type="match status" value="1"/>
</dbReference>
<dbReference type="PANTHER" id="PTHR43104:SF2">
    <property type="entry name" value="L-2-HYDROXYGLUTARATE DEHYDROGENASE, MITOCHONDRIAL"/>
    <property type="match status" value="1"/>
</dbReference>
<evidence type="ECO:0000256" key="2">
    <source>
        <dbReference type="ARBA" id="ARBA00022630"/>
    </source>
</evidence>
<keyword evidence="2" id="KW-0285">Flavoprotein</keyword>
<comment type="similarity">
    <text evidence="5">Belongs to the L2HGDH family.</text>
</comment>
<keyword evidence="4 7" id="KW-0560">Oxidoreductase</keyword>
<organism evidence="7 8">
    <name type="scientific">Hyunsoonleella aquatilis</name>
    <dbReference type="NCBI Taxonomy" id="2762758"/>
    <lineage>
        <taxon>Bacteria</taxon>
        <taxon>Pseudomonadati</taxon>
        <taxon>Bacteroidota</taxon>
        <taxon>Flavobacteriia</taxon>
        <taxon>Flavobacteriales</taxon>
        <taxon>Flavobacteriaceae</taxon>
    </lineage>
</organism>
<name>A0A923HEE3_9FLAO</name>
<dbReference type="Gene3D" id="3.30.9.10">
    <property type="entry name" value="D-Amino Acid Oxidase, subunit A, domain 2"/>
    <property type="match status" value="1"/>
</dbReference>
<dbReference type="Proteomes" id="UP000656244">
    <property type="component" value="Unassembled WGS sequence"/>
</dbReference>
<evidence type="ECO:0000259" key="6">
    <source>
        <dbReference type="Pfam" id="PF01266"/>
    </source>
</evidence>
<evidence type="ECO:0000256" key="5">
    <source>
        <dbReference type="ARBA" id="ARBA00037941"/>
    </source>
</evidence>
<dbReference type="Gene3D" id="3.50.50.60">
    <property type="entry name" value="FAD/NAD(P)-binding domain"/>
    <property type="match status" value="1"/>
</dbReference>
<dbReference type="Pfam" id="PF01266">
    <property type="entry name" value="DAO"/>
    <property type="match status" value="1"/>
</dbReference>
<dbReference type="AlphaFoldDB" id="A0A923HEE3"/>
<dbReference type="NCBIfam" id="NF008726">
    <property type="entry name" value="PRK11728.1"/>
    <property type="match status" value="1"/>
</dbReference>
<evidence type="ECO:0000313" key="7">
    <source>
        <dbReference type="EMBL" id="MBC3756947.1"/>
    </source>
</evidence>
<gene>
    <name evidence="7" type="primary">lhgO</name>
    <name evidence="7" type="ORF">H7U19_00930</name>
</gene>
<protein>
    <submittedName>
        <fullName evidence="7">L-2-hydroxyglutarate oxidase</fullName>
        <ecNumber evidence="7">1.1.3.-</ecNumber>
    </submittedName>
</protein>
<dbReference type="GO" id="GO:0005737">
    <property type="term" value="C:cytoplasm"/>
    <property type="evidence" value="ECO:0007669"/>
    <property type="project" value="TreeGrafter"/>
</dbReference>
<dbReference type="InterPro" id="IPR036188">
    <property type="entry name" value="FAD/NAD-bd_sf"/>
</dbReference>
<comment type="cofactor">
    <cofactor evidence="1">
        <name>FAD</name>
        <dbReference type="ChEBI" id="CHEBI:57692"/>
    </cofactor>
</comment>
<accession>A0A923HEE3</accession>
<evidence type="ECO:0000313" key="8">
    <source>
        <dbReference type="Proteomes" id="UP000656244"/>
    </source>
</evidence>
<reference evidence="7" key="1">
    <citation type="submission" date="2020-08" db="EMBL/GenBank/DDBJ databases">
        <title>Hyunsoonleella sp. strain SJ7 genome sequencing and assembly.</title>
        <authorList>
            <person name="Kim I."/>
        </authorList>
    </citation>
    <scope>NUCLEOTIDE SEQUENCE</scope>
    <source>
        <strain evidence="7">SJ7</strain>
    </source>
</reference>
<keyword evidence="8" id="KW-1185">Reference proteome</keyword>
<proteinExistence type="inferred from homology"/>
<dbReference type="EC" id="1.1.3.-" evidence="7"/>
<evidence type="ECO:0000256" key="3">
    <source>
        <dbReference type="ARBA" id="ARBA00022827"/>
    </source>
</evidence>